<accession>A0A5P3MUV3</accession>
<dbReference type="KEGG" id="naq:D0T90_10540"/>
<dbReference type="RefSeq" id="WP_126325845.1">
    <property type="nucleotide sequence ID" value="NZ_CP031699.1"/>
</dbReference>
<keyword evidence="5" id="KW-0175">Coiled coil</keyword>
<dbReference type="EMBL" id="CP031699">
    <property type="protein sequence ID" value="QEY24855.1"/>
    <property type="molecule type" value="Genomic_DNA"/>
</dbReference>
<dbReference type="Proteomes" id="UP000325536">
    <property type="component" value="Chromosome"/>
</dbReference>
<reference evidence="8 9" key="1">
    <citation type="submission" date="2018-08" db="EMBL/GenBank/DDBJ databases">
        <title>Neisseria animalis ATCC 49930 complete genome.</title>
        <authorList>
            <person name="Veseli I.A."/>
            <person name="Mascarenhas dos Santos A.C."/>
            <person name="Buttler R."/>
            <person name="Pombert J.-F."/>
        </authorList>
    </citation>
    <scope>NUCLEOTIDE SEQUENCE [LARGE SCALE GENOMIC DNA]</scope>
    <source>
        <strain evidence="8 9">ATCC 49930</strain>
    </source>
</reference>
<keyword evidence="4" id="KW-0843">Virulence</keyword>
<sequence>MKPKIHAFYELYHSCRLKNITFQTASLGSSDTQATAAYTDICTETAEAASGRLQNVFDKEKVQQELDLQREVSQQFSQNVQEANTEINKHIDELERKKEAGTISDTDYQKELGKLQYLKTGLNMVAAGLSAPTDSVAGIAAATVSPAIAYEIGQHFKGLAKDNADGKLTAKQEAAHILSHAVLGAAVAAVGGNDAMTAAVAAGGAEAVAPVVSNWLYGEEDASKLTAEQKETVASIAGLAGTAVGVAMGDAADVAQGSQAAINAVENNYLLKQDWDNYKSKVNSCSQNQNAAACYREAQKELYVISRQRNKRLKSACAENGDIALCEKYVAEADLSRDLTKRELASYGTNNPAKPLPSFVEYYDIPWSDNPSIHYWSTKINLPISDKLNYGLNLAVNRVTGEIFLGVSGEPNIKSSGAKKLLGAPSVSIIAGHINNLSPIEKARLWETITNTLQGQSTTIAGCGYFSCVGANKTPSGKVSFEFGISTSGTTSGAVGKANMIKIGRIIGDD</sequence>
<evidence type="ECO:0000259" key="6">
    <source>
        <dbReference type="Pfam" id="PF04829"/>
    </source>
</evidence>
<evidence type="ECO:0000256" key="2">
    <source>
        <dbReference type="ARBA" id="ARBA00022656"/>
    </source>
</evidence>
<evidence type="ECO:0000256" key="4">
    <source>
        <dbReference type="ARBA" id="ARBA00023026"/>
    </source>
</evidence>
<feature type="coiled-coil region" evidence="5">
    <location>
        <begin position="73"/>
        <end position="100"/>
    </location>
</feature>
<evidence type="ECO:0000313" key="8">
    <source>
        <dbReference type="EMBL" id="QEY24855.1"/>
    </source>
</evidence>
<evidence type="ECO:0000256" key="5">
    <source>
        <dbReference type="SAM" id="Coils"/>
    </source>
</evidence>
<gene>
    <name evidence="8" type="ORF">D0T90_10540</name>
</gene>
<evidence type="ECO:0000313" key="9">
    <source>
        <dbReference type="Proteomes" id="UP000325536"/>
    </source>
</evidence>
<evidence type="ECO:0000256" key="3">
    <source>
        <dbReference type="ARBA" id="ARBA00022913"/>
    </source>
</evidence>
<proteinExistence type="predicted"/>
<feature type="domain" description="VENN motif-containing" evidence="6">
    <location>
        <begin position="223"/>
        <end position="271"/>
    </location>
</feature>
<protein>
    <recommendedName>
        <fullName evidence="10">Toxin CdiA</fullName>
    </recommendedName>
</protein>
<dbReference type="Pfam" id="PF21726">
    <property type="entry name" value="DUF6862"/>
    <property type="match status" value="1"/>
</dbReference>
<dbReference type="GO" id="GO:0090729">
    <property type="term" value="F:toxin activity"/>
    <property type="evidence" value="ECO:0007669"/>
    <property type="project" value="UniProtKB-KW"/>
</dbReference>
<keyword evidence="3" id="KW-1266">Target cell cytoplasm</keyword>
<comment type="subcellular location">
    <subcellularLocation>
        <location evidence="1">Target cell</location>
        <location evidence="1">Target cell cytoplasm</location>
    </subcellularLocation>
</comment>
<dbReference type="InterPro" id="IPR049271">
    <property type="entry name" value="DUF6862"/>
</dbReference>
<keyword evidence="9" id="KW-1185">Reference proteome</keyword>
<keyword evidence="2" id="KW-0800">Toxin</keyword>
<evidence type="ECO:0000259" key="7">
    <source>
        <dbReference type="Pfam" id="PF21726"/>
    </source>
</evidence>
<feature type="domain" description="DUF6862" evidence="7">
    <location>
        <begin position="281"/>
        <end position="333"/>
    </location>
</feature>
<dbReference type="Pfam" id="PF04829">
    <property type="entry name" value="PT-VENN"/>
    <property type="match status" value="1"/>
</dbReference>
<dbReference type="InterPro" id="IPR006914">
    <property type="entry name" value="VENN_dom"/>
</dbReference>
<evidence type="ECO:0008006" key="10">
    <source>
        <dbReference type="Google" id="ProtNLM"/>
    </source>
</evidence>
<dbReference type="AlphaFoldDB" id="A0A5P3MUV3"/>
<organism evidence="8 9">
    <name type="scientific">Neisseria animalis</name>
    <dbReference type="NCBI Taxonomy" id="492"/>
    <lineage>
        <taxon>Bacteria</taxon>
        <taxon>Pseudomonadati</taxon>
        <taxon>Pseudomonadota</taxon>
        <taxon>Betaproteobacteria</taxon>
        <taxon>Neisseriales</taxon>
        <taxon>Neisseriaceae</taxon>
        <taxon>Neisseria</taxon>
    </lineage>
</organism>
<name>A0A5P3MUV3_NEIAN</name>
<evidence type="ECO:0000256" key="1">
    <source>
        <dbReference type="ARBA" id="ARBA00004219"/>
    </source>
</evidence>